<organism evidence="2">
    <name type="scientific">viral metagenome</name>
    <dbReference type="NCBI Taxonomy" id="1070528"/>
    <lineage>
        <taxon>unclassified sequences</taxon>
        <taxon>metagenomes</taxon>
        <taxon>organismal metagenomes</taxon>
    </lineage>
</organism>
<sequence length="135" mass="14897">MSKPKSKGGDILDVAIKSINWKVGQFSTLPIVFGVVMASIDVVMMFTAKFVSLGSVSYSIGLVIATLVYSIQPYLFMKAMTFENMTVTNLIWNLTSDVLVTFSGVMVFKESIHGLRWVAIGMSMIALFLFAYTDD</sequence>
<reference evidence="2" key="1">
    <citation type="journal article" date="2020" name="Nature">
        <title>Giant virus diversity and host interactions through global metagenomics.</title>
        <authorList>
            <person name="Schulz F."/>
            <person name="Roux S."/>
            <person name="Paez-Espino D."/>
            <person name="Jungbluth S."/>
            <person name="Walsh D.A."/>
            <person name="Denef V.J."/>
            <person name="McMahon K.D."/>
            <person name="Konstantinidis K.T."/>
            <person name="Eloe-Fadrosh E.A."/>
            <person name="Kyrpides N.C."/>
            <person name="Woyke T."/>
        </authorList>
    </citation>
    <scope>NUCLEOTIDE SEQUENCE</scope>
    <source>
        <strain evidence="2">GVMAG-S-1035303-20</strain>
    </source>
</reference>
<evidence type="ECO:0000313" key="2">
    <source>
        <dbReference type="EMBL" id="QHS79761.1"/>
    </source>
</evidence>
<feature type="transmembrane region" description="Helical" evidence="1">
    <location>
        <begin position="26"/>
        <end position="46"/>
    </location>
</feature>
<evidence type="ECO:0008006" key="3">
    <source>
        <dbReference type="Google" id="ProtNLM"/>
    </source>
</evidence>
<keyword evidence="1" id="KW-1133">Transmembrane helix</keyword>
<dbReference type="AlphaFoldDB" id="A0A6C0AK94"/>
<feature type="transmembrane region" description="Helical" evidence="1">
    <location>
        <begin position="89"/>
        <end position="108"/>
    </location>
</feature>
<feature type="transmembrane region" description="Helical" evidence="1">
    <location>
        <begin position="114"/>
        <end position="132"/>
    </location>
</feature>
<keyword evidence="1" id="KW-0812">Transmembrane</keyword>
<keyword evidence="1" id="KW-0472">Membrane</keyword>
<protein>
    <recommendedName>
        <fullName evidence="3">EamA domain-containing protein</fullName>
    </recommendedName>
</protein>
<feature type="transmembrane region" description="Helical" evidence="1">
    <location>
        <begin position="58"/>
        <end position="77"/>
    </location>
</feature>
<dbReference type="SUPFAM" id="SSF103481">
    <property type="entry name" value="Multidrug resistance efflux transporter EmrE"/>
    <property type="match status" value="1"/>
</dbReference>
<evidence type="ECO:0000256" key="1">
    <source>
        <dbReference type="SAM" id="Phobius"/>
    </source>
</evidence>
<dbReference type="Gene3D" id="1.10.3730.20">
    <property type="match status" value="1"/>
</dbReference>
<dbReference type="EMBL" id="MN740651">
    <property type="protein sequence ID" value="QHS79761.1"/>
    <property type="molecule type" value="Genomic_DNA"/>
</dbReference>
<name>A0A6C0AK94_9ZZZZ</name>
<proteinExistence type="predicted"/>
<accession>A0A6C0AK94</accession>
<dbReference type="InterPro" id="IPR037185">
    <property type="entry name" value="EmrE-like"/>
</dbReference>